<dbReference type="AlphaFoldDB" id="A0A2S6CWX4"/>
<keyword evidence="2" id="KW-1185">Reference proteome</keyword>
<dbReference type="PANTHER" id="PTHR47121">
    <property type="entry name" value="THYLAKOID LUMENAL PROTEIN TL20.3, CHLOROPLASTIC"/>
    <property type="match status" value="1"/>
</dbReference>
<organism evidence="1 2">
    <name type="scientific">Cuspidothrix issatschenkoi CHARLIE-1</name>
    <dbReference type="NCBI Taxonomy" id="2052836"/>
    <lineage>
        <taxon>Bacteria</taxon>
        <taxon>Bacillati</taxon>
        <taxon>Cyanobacteriota</taxon>
        <taxon>Cyanophyceae</taxon>
        <taxon>Nostocales</taxon>
        <taxon>Aphanizomenonaceae</taxon>
        <taxon>Cuspidothrix</taxon>
    </lineage>
</organism>
<dbReference type="EMBL" id="PGEM01000033">
    <property type="protein sequence ID" value="PPJ64285.1"/>
    <property type="molecule type" value="Genomic_DNA"/>
</dbReference>
<evidence type="ECO:0000313" key="2">
    <source>
        <dbReference type="Proteomes" id="UP000239589"/>
    </source>
</evidence>
<gene>
    <name evidence="1" type="ORF">CUN59_05715</name>
</gene>
<evidence type="ECO:0000313" key="1">
    <source>
        <dbReference type="EMBL" id="PPJ64285.1"/>
    </source>
</evidence>
<dbReference type="Pfam" id="PF00805">
    <property type="entry name" value="Pentapeptide"/>
    <property type="match status" value="2"/>
</dbReference>
<reference evidence="1 2" key="1">
    <citation type="submission" date="2018-02" db="EMBL/GenBank/DDBJ databases">
        <title>Discovery of a pederin family compound in a non-symbiotic bloom-forming cyanobacterium.</title>
        <authorList>
            <person name="Kust A."/>
            <person name="Mares J."/>
            <person name="Jokela J."/>
            <person name="Urajova P."/>
            <person name="Hajek J."/>
            <person name="Saurav K."/>
            <person name="Voracova K."/>
            <person name="Fewer D.P."/>
            <person name="Haapaniemi E."/>
            <person name="Permi P."/>
            <person name="Rehakova K."/>
            <person name="Sivonen K."/>
            <person name="Hrouzek P."/>
        </authorList>
    </citation>
    <scope>NUCLEOTIDE SEQUENCE [LARGE SCALE GENOMIC DNA]</scope>
    <source>
        <strain evidence="1 2">CHARLIE-1</strain>
    </source>
</reference>
<name>A0A2S6CWX4_9CYAN</name>
<dbReference type="InterPro" id="IPR053285">
    <property type="entry name" value="Thylakoid_lumenal_pentapeptide"/>
</dbReference>
<dbReference type="RefSeq" id="WP_104386929.1">
    <property type="nucleotide sequence ID" value="NZ_PGEM01000033.1"/>
</dbReference>
<dbReference type="Gene3D" id="2.160.20.80">
    <property type="entry name" value="E3 ubiquitin-protein ligase SopA"/>
    <property type="match status" value="1"/>
</dbReference>
<evidence type="ECO:0008006" key="3">
    <source>
        <dbReference type="Google" id="ProtNLM"/>
    </source>
</evidence>
<sequence length="168" mass="18039">MNKIFLNLFSLILIVIGVGFLVIINPQSVLAQANGINYNNASLENQDFSYNNLVGGTFVAAEMRGTNFQGANLTNAILTKGVLLKANLESANLSDALVDRVTLDGANLKNAIFTAATLTRSRFYDADITGADFTDAIIDRYQVSLLCKRADGVNPVTGISTRDSLGCR</sequence>
<dbReference type="SUPFAM" id="SSF141571">
    <property type="entry name" value="Pentapeptide repeat-like"/>
    <property type="match status" value="1"/>
</dbReference>
<dbReference type="Proteomes" id="UP000239589">
    <property type="component" value="Unassembled WGS sequence"/>
</dbReference>
<dbReference type="InterPro" id="IPR001646">
    <property type="entry name" value="5peptide_repeat"/>
</dbReference>
<proteinExistence type="predicted"/>
<accession>A0A2S6CWX4</accession>
<dbReference type="OrthoDB" id="7872756at2"/>
<dbReference type="PANTHER" id="PTHR47121:SF2">
    <property type="entry name" value="THYLAKOID LUMENAL PROTEIN TL20.3, CHLOROPLASTIC"/>
    <property type="match status" value="1"/>
</dbReference>
<comment type="caution">
    <text evidence="1">The sequence shown here is derived from an EMBL/GenBank/DDBJ whole genome shotgun (WGS) entry which is preliminary data.</text>
</comment>
<protein>
    <recommendedName>
        <fullName evidence="3">Pentapeptide repeat-containing protein</fullName>
    </recommendedName>
</protein>